<evidence type="ECO:0000313" key="3">
    <source>
        <dbReference type="EMBL" id="TQL57805.1"/>
    </source>
</evidence>
<sequence length="340" mass="38040">MKFGAQRLLCCPDPLVHRELTLQLLDASRWFCQQMLTMRRKGLHMMNIGQFSYSTGLSVKTLRYYDDIGLLSAADVDEFSGYRSYRASQLQEAVLLRVLRASGMGVPEMKRALTHPHELEELIAQRQAELAVQRELEDWALTEAPRWREIDASQVKTRQRAAQQWVGVFLPFDLKDMNDDGEGDAAAEERSEHLETLAGRLFAEMSSRGLAPSEESDHRSWWMEFRSEPSRPSVVQVGYCIAVNEPVQPDFTVDGYEVVCGELPERVEAFITTEIPVEGDLSAAEAGPEGRLVGGLLPQRAGVALAMAAEDAGADPMRVRQQTRAADKRVVLDFSLTLPS</sequence>
<dbReference type="Proteomes" id="UP000316196">
    <property type="component" value="Unassembled WGS sequence"/>
</dbReference>
<dbReference type="GO" id="GO:0003700">
    <property type="term" value="F:DNA-binding transcription factor activity"/>
    <property type="evidence" value="ECO:0007669"/>
    <property type="project" value="InterPro"/>
</dbReference>
<proteinExistence type="predicted"/>
<feature type="domain" description="HTH merR-type" evidence="2">
    <location>
        <begin position="45"/>
        <end position="115"/>
    </location>
</feature>
<dbReference type="InterPro" id="IPR000551">
    <property type="entry name" value="MerR-type_HTH_dom"/>
</dbReference>
<evidence type="ECO:0000259" key="2">
    <source>
        <dbReference type="PROSITE" id="PS50937"/>
    </source>
</evidence>
<dbReference type="PROSITE" id="PS00552">
    <property type="entry name" value="HTH_MERR_1"/>
    <property type="match status" value="1"/>
</dbReference>
<dbReference type="EMBL" id="VFOR01000002">
    <property type="protein sequence ID" value="TQL57805.1"/>
    <property type="molecule type" value="Genomic_DNA"/>
</dbReference>
<dbReference type="PANTHER" id="PTHR30204:SF97">
    <property type="entry name" value="MERR FAMILY REGULATORY PROTEIN"/>
    <property type="match status" value="1"/>
</dbReference>
<accession>A0A542ZBT1</accession>
<keyword evidence="1 3" id="KW-0238">DNA-binding</keyword>
<keyword evidence="4" id="KW-1185">Reference proteome</keyword>
<evidence type="ECO:0000256" key="1">
    <source>
        <dbReference type="ARBA" id="ARBA00023125"/>
    </source>
</evidence>
<reference evidence="3 4" key="1">
    <citation type="submission" date="2019-06" db="EMBL/GenBank/DDBJ databases">
        <title>Sequencing the genomes of 1000 actinobacteria strains.</title>
        <authorList>
            <person name="Klenk H.-P."/>
        </authorList>
    </citation>
    <scope>NUCLEOTIDE SEQUENCE [LARGE SCALE GENOMIC DNA]</scope>
    <source>
        <strain evidence="3 4">DSM 8251</strain>
    </source>
</reference>
<organism evidence="3 4">
    <name type="scientific">Propioniferax innocua</name>
    <dbReference type="NCBI Taxonomy" id="1753"/>
    <lineage>
        <taxon>Bacteria</taxon>
        <taxon>Bacillati</taxon>
        <taxon>Actinomycetota</taxon>
        <taxon>Actinomycetes</taxon>
        <taxon>Propionibacteriales</taxon>
        <taxon>Propionibacteriaceae</taxon>
        <taxon>Propioniferax</taxon>
    </lineage>
</organism>
<dbReference type="SUPFAM" id="SSF46955">
    <property type="entry name" value="Putative DNA-binding domain"/>
    <property type="match status" value="1"/>
</dbReference>
<dbReference type="InterPro" id="IPR009061">
    <property type="entry name" value="DNA-bd_dom_put_sf"/>
</dbReference>
<comment type="caution">
    <text evidence="3">The sequence shown here is derived from an EMBL/GenBank/DDBJ whole genome shotgun (WGS) entry which is preliminary data.</text>
</comment>
<dbReference type="InterPro" id="IPR047057">
    <property type="entry name" value="MerR_fam"/>
</dbReference>
<dbReference type="PANTHER" id="PTHR30204">
    <property type="entry name" value="REDOX-CYCLING DRUG-SENSING TRANSCRIPTIONAL ACTIVATOR SOXR"/>
    <property type="match status" value="1"/>
</dbReference>
<dbReference type="OrthoDB" id="9802039at2"/>
<dbReference type="Gene3D" id="1.10.1660.10">
    <property type="match status" value="1"/>
</dbReference>
<dbReference type="AlphaFoldDB" id="A0A542ZBT1"/>
<dbReference type="RefSeq" id="WP_142093635.1">
    <property type="nucleotide sequence ID" value="NZ_BAAAMD010000004.1"/>
</dbReference>
<protein>
    <submittedName>
        <fullName evidence="3">DNA-binding transcriptional MerR regulator</fullName>
    </submittedName>
</protein>
<dbReference type="Pfam" id="PF13411">
    <property type="entry name" value="MerR_1"/>
    <property type="match status" value="1"/>
</dbReference>
<dbReference type="PROSITE" id="PS50937">
    <property type="entry name" value="HTH_MERR_2"/>
    <property type="match status" value="1"/>
</dbReference>
<dbReference type="SMART" id="SM00422">
    <property type="entry name" value="HTH_MERR"/>
    <property type="match status" value="1"/>
</dbReference>
<name>A0A542ZBT1_9ACTN</name>
<dbReference type="GO" id="GO:0003677">
    <property type="term" value="F:DNA binding"/>
    <property type="evidence" value="ECO:0007669"/>
    <property type="project" value="UniProtKB-KW"/>
</dbReference>
<evidence type="ECO:0000313" key="4">
    <source>
        <dbReference type="Proteomes" id="UP000316196"/>
    </source>
</evidence>
<gene>
    <name evidence="3" type="ORF">FB460_1647</name>
</gene>